<dbReference type="InterPro" id="IPR024977">
    <property type="entry name" value="Apc4-like_WD40_dom"/>
</dbReference>
<evidence type="ECO:0000259" key="7">
    <source>
        <dbReference type="Pfam" id="PF12894"/>
    </source>
</evidence>
<dbReference type="Gene3D" id="2.130.10.10">
    <property type="entry name" value="YVTN repeat-like/Quinoprotein amine dehydrogenase"/>
    <property type="match status" value="1"/>
</dbReference>
<dbReference type="InterPro" id="IPR024790">
    <property type="entry name" value="APC4_long_dom"/>
</dbReference>
<keyword evidence="10" id="KW-1185">Reference proteome</keyword>
<dbReference type="PANTHER" id="PTHR13260:SF0">
    <property type="entry name" value="ANAPHASE-PROMOTING COMPLEX SUBUNIT 4"/>
    <property type="match status" value="1"/>
</dbReference>
<feature type="domain" description="Anaphase-promoting complex subunit 4 long" evidence="8">
    <location>
        <begin position="253"/>
        <end position="450"/>
    </location>
</feature>
<dbReference type="OMA" id="HCKLFVP"/>
<feature type="domain" description="Anaphase-promoting complex subunit 4-like WD40" evidence="7">
    <location>
        <begin position="24"/>
        <end position="109"/>
    </location>
</feature>
<dbReference type="InterPro" id="IPR015943">
    <property type="entry name" value="WD40/YVTN_repeat-like_dom_sf"/>
</dbReference>
<dbReference type="EMBL" id="JAHRHJ020000008">
    <property type="protein sequence ID" value="KAH9305044.1"/>
    <property type="molecule type" value="Genomic_DNA"/>
</dbReference>
<dbReference type="SUPFAM" id="SSF50978">
    <property type="entry name" value="WD40 repeat-like"/>
    <property type="match status" value="1"/>
</dbReference>
<feature type="non-terminal residue" evidence="9">
    <location>
        <position position="738"/>
    </location>
</feature>
<evidence type="ECO:0000259" key="8">
    <source>
        <dbReference type="Pfam" id="PF12896"/>
    </source>
</evidence>
<evidence type="ECO:0000256" key="6">
    <source>
        <dbReference type="SAM" id="MobiDB-lite"/>
    </source>
</evidence>
<keyword evidence="2" id="KW-0132">Cell division</keyword>
<reference evidence="9 10" key="1">
    <citation type="journal article" date="2021" name="Nat. Plants">
        <title>The Taxus genome provides insights into paclitaxel biosynthesis.</title>
        <authorList>
            <person name="Xiong X."/>
            <person name="Gou J."/>
            <person name="Liao Q."/>
            <person name="Li Y."/>
            <person name="Zhou Q."/>
            <person name="Bi G."/>
            <person name="Li C."/>
            <person name="Du R."/>
            <person name="Wang X."/>
            <person name="Sun T."/>
            <person name="Guo L."/>
            <person name="Liang H."/>
            <person name="Lu P."/>
            <person name="Wu Y."/>
            <person name="Zhang Z."/>
            <person name="Ro D.K."/>
            <person name="Shang Y."/>
            <person name="Huang S."/>
            <person name="Yan J."/>
        </authorList>
    </citation>
    <scope>NUCLEOTIDE SEQUENCE [LARGE SCALE GENOMIC DNA]</scope>
    <source>
        <strain evidence="9">Ta-2019</strain>
    </source>
</reference>
<evidence type="ECO:0000313" key="10">
    <source>
        <dbReference type="Proteomes" id="UP000824469"/>
    </source>
</evidence>
<dbReference type="InterPro" id="IPR001680">
    <property type="entry name" value="WD40_rpt"/>
</dbReference>
<evidence type="ECO:0000256" key="5">
    <source>
        <dbReference type="ARBA" id="ARBA00023306"/>
    </source>
</evidence>
<protein>
    <recommendedName>
        <fullName evidence="1">Anaphase-promoting complex subunit 4</fullName>
    </recommendedName>
</protein>
<dbReference type="Pfam" id="PF12894">
    <property type="entry name" value="ANAPC4_WD40"/>
    <property type="match status" value="1"/>
</dbReference>
<gene>
    <name evidence="9" type="ORF">KI387_009448</name>
</gene>
<keyword evidence="4" id="KW-0833">Ubl conjugation pathway</keyword>
<dbReference type="Proteomes" id="UP000824469">
    <property type="component" value="Unassembled WGS sequence"/>
</dbReference>
<evidence type="ECO:0000256" key="2">
    <source>
        <dbReference type="ARBA" id="ARBA00022618"/>
    </source>
</evidence>
<dbReference type="PANTHER" id="PTHR13260">
    <property type="entry name" value="ANAPHASE PROMOTING COMPLEX SUBUNIT 4 APC4"/>
    <property type="match status" value="1"/>
</dbReference>
<dbReference type="GO" id="GO:0005680">
    <property type="term" value="C:anaphase-promoting complex"/>
    <property type="evidence" value="ECO:0007669"/>
    <property type="project" value="InterPro"/>
</dbReference>
<proteinExistence type="predicted"/>
<keyword evidence="5" id="KW-0131">Cell cycle</keyword>
<dbReference type="InterPro" id="IPR024789">
    <property type="entry name" value="APC4"/>
</dbReference>
<dbReference type="SMART" id="SM00320">
    <property type="entry name" value="WD40"/>
    <property type="match status" value="1"/>
</dbReference>
<dbReference type="GO" id="GO:0051301">
    <property type="term" value="P:cell division"/>
    <property type="evidence" value="ECO:0007669"/>
    <property type="project" value="UniProtKB-KW"/>
</dbReference>
<dbReference type="Pfam" id="PF12896">
    <property type="entry name" value="ANAPC4"/>
    <property type="match status" value="1"/>
</dbReference>
<accession>A0AA38CY84</accession>
<evidence type="ECO:0000256" key="4">
    <source>
        <dbReference type="ARBA" id="ARBA00022786"/>
    </source>
</evidence>
<organism evidence="9 10">
    <name type="scientific">Taxus chinensis</name>
    <name type="common">Chinese yew</name>
    <name type="synonym">Taxus wallichiana var. chinensis</name>
    <dbReference type="NCBI Taxonomy" id="29808"/>
    <lineage>
        <taxon>Eukaryota</taxon>
        <taxon>Viridiplantae</taxon>
        <taxon>Streptophyta</taxon>
        <taxon>Embryophyta</taxon>
        <taxon>Tracheophyta</taxon>
        <taxon>Spermatophyta</taxon>
        <taxon>Pinopsida</taxon>
        <taxon>Pinidae</taxon>
        <taxon>Conifers II</taxon>
        <taxon>Cupressales</taxon>
        <taxon>Taxaceae</taxon>
        <taxon>Taxus</taxon>
    </lineage>
</organism>
<feature type="region of interest" description="Disordered" evidence="6">
    <location>
        <begin position="133"/>
        <end position="161"/>
    </location>
</feature>
<dbReference type="AlphaFoldDB" id="A0AA38CY84"/>
<feature type="non-terminal residue" evidence="9">
    <location>
        <position position="1"/>
    </location>
</feature>
<keyword evidence="3" id="KW-0498">Mitosis</keyword>
<dbReference type="GO" id="GO:0031145">
    <property type="term" value="P:anaphase-promoting complex-dependent catabolic process"/>
    <property type="evidence" value="ECO:0007669"/>
    <property type="project" value="InterPro"/>
</dbReference>
<evidence type="ECO:0000313" key="9">
    <source>
        <dbReference type="EMBL" id="KAH9305044.1"/>
    </source>
</evidence>
<dbReference type="GO" id="GO:0034399">
    <property type="term" value="C:nuclear periphery"/>
    <property type="evidence" value="ECO:0007669"/>
    <property type="project" value="TreeGrafter"/>
</dbReference>
<evidence type="ECO:0000256" key="3">
    <source>
        <dbReference type="ARBA" id="ARBA00022776"/>
    </source>
</evidence>
<dbReference type="InterPro" id="IPR036322">
    <property type="entry name" value="WD40_repeat_dom_sf"/>
</dbReference>
<comment type="caution">
    <text evidence="9">The sequence shown here is derived from an EMBL/GenBank/DDBJ whole genome shotgun (WGS) entry which is preliminary data.</text>
</comment>
<dbReference type="GO" id="GO:0070979">
    <property type="term" value="P:protein K11-linked ubiquitination"/>
    <property type="evidence" value="ECO:0007669"/>
    <property type="project" value="TreeGrafter"/>
</dbReference>
<sequence length="738" mass="82905">EEPTAQSFNLFQDKLVPSQVEKAEWHPDKDLLAMITEEGKVVLHRLNWDKLWTISPEQRVTSICWRPDGKVLAIGHIDGTISLHDAENGKMLRSNKPHSADIVSLSWAEEVEIVSVEPYDMFAYKDRTPRFLPAPPKAPYNPDLSSGVSESTEERDGTDQELVNSSRERLNILCSGDKEGIICFSIFGVFPIAKINIGDLSVYHLKGIGISYSLKDASLFKVALSKDLQQLIVICYGVRVEETSNMKRGLYSLLINTSIFQKRNKELFQVALQVSNIEKLQDVITVSLQAMHKQWSDAMNMFKDKFSHLSPLLVGHGLESSQRDELVNLLCGVPASDALRQFLENSLSEGGLKRLAKNIDSAGKEMRTIIDDSLKPAADEIAFRVGELKGFSEWHSHFQSIGLEENMVDKVMEDSGMLVVQIERLLRVLSETVKLFENFFAWLARSLKHMSGEPFSQSDQLPVINSQLVMMFLMTVFDEDPIMPHLDALQKDLEVQIHLETKSLLEELVMLGGFKDTSCLQRTLFKQFSHMQSSCREAFYMPFKVVSQQLCCEGIMLLSYVSTLPSTMKFKEPISITYYEKAGDGKSVDQTPESVIQDYICFQLPNENSHGPSILAIVRGFRKARNFQQPEPMENTIEVIAVSFANRFHCTDLALYKEDQIVLLLDESSSSDDAVATGNSWLMLLPIGNLPFVPLTDVPLDIPISELCQTECKSFSTSLGDGRVRCISHSLVAPLVVS</sequence>
<name>A0AA38CY84_TAXCH</name>
<evidence type="ECO:0000256" key="1">
    <source>
        <dbReference type="ARBA" id="ARBA00016067"/>
    </source>
</evidence>